<reference evidence="1" key="1">
    <citation type="submission" date="2018-05" db="EMBL/GenBank/DDBJ databases">
        <authorList>
            <person name="Lanie J.A."/>
            <person name="Ng W.-L."/>
            <person name="Kazmierczak K.M."/>
            <person name="Andrzejewski T.M."/>
            <person name="Davidsen T.M."/>
            <person name="Wayne K.J."/>
            <person name="Tettelin H."/>
            <person name="Glass J.I."/>
            <person name="Rusch D."/>
            <person name="Podicherti R."/>
            <person name="Tsui H.-C.T."/>
            <person name="Winkler M.E."/>
        </authorList>
    </citation>
    <scope>NUCLEOTIDE SEQUENCE</scope>
</reference>
<evidence type="ECO:0000313" key="1">
    <source>
        <dbReference type="EMBL" id="SVE07319.1"/>
    </source>
</evidence>
<proteinExistence type="predicted"/>
<evidence type="ECO:0008006" key="2">
    <source>
        <dbReference type="Google" id="ProtNLM"/>
    </source>
</evidence>
<sequence>MNIKNKIIIISAFITLSGCSTLVPSGTQTAFKYLGIAKGAGDVASYSQTGKTLNDHFMSAAIGKDCKLGRVLIKQPICIQVDPSSHKY</sequence>
<accession>A0A383AIE3</accession>
<protein>
    <recommendedName>
        <fullName evidence="2">Lipoprotein</fullName>
    </recommendedName>
</protein>
<dbReference type="AlphaFoldDB" id="A0A383AIE3"/>
<name>A0A383AIE3_9ZZZZ</name>
<feature type="non-terminal residue" evidence="1">
    <location>
        <position position="88"/>
    </location>
</feature>
<dbReference type="EMBL" id="UINC01192261">
    <property type="protein sequence ID" value="SVE07319.1"/>
    <property type="molecule type" value="Genomic_DNA"/>
</dbReference>
<organism evidence="1">
    <name type="scientific">marine metagenome</name>
    <dbReference type="NCBI Taxonomy" id="408172"/>
    <lineage>
        <taxon>unclassified sequences</taxon>
        <taxon>metagenomes</taxon>
        <taxon>ecological metagenomes</taxon>
    </lineage>
</organism>
<dbReference type="PROSITE" id="PS51257">
    <property type="entry name" value="PROKAR_LIPOPROTEIN"/>
    <property type="match status" value="1"/>
</dbReference>
<gene>
    <name evidence="1" type="ORF">METZ01_LOCUS460173</name>
</gene>